<accession>A0AAE3QFT4</accession>
<comment type="caution">
    <text evidence="2">The sequence shown here is derived from an EMBL/GenBank/DDBJ whole genome shotgun (WGS) entry which is preliminary data.</text>
</comment>
<feature type="region of interest" description="Disordered" evidence="1">
    <location>
        <begin position="80"/>
        <end position="100"/>
    </location>
</feature>
<dbReference type="RefSeq" id="WP_311786480.1">
    <property type="nucleotide sequence ID" value="NZ_JALDYY010000004.1"/>
</dbReference>
<dbReference type="Proteomes" id="UP001161580">
    <property type="component" value="Unassembled WGS sequence"/>
</dbReference>
<reference evidence="2" key="1">
    <citation type="submission" date="2022-03" db="EMBL/GenBank/DDBJ databases">
        <title>Fererhizobium litorale gen. nov., sp. nov., isolated from sandy sediments of the Sea of Japan seashore.</title>
        <authorList>
            <person name="Romanenko L."/>
            <person name="Kurilenko V."/>
            <person name="Otstavnykh N."/>
            <person name="Svetashev V."/>
            <person name="Tekutyeva L."/>
            <person name="Isaeva M."/>
            <person name="Mikhailov V."/>
        </authorList>
    </citation>
    <scope>NUCLEOTIDE SEQUENCE</scope>
    <source>
        <strain evidence="2">KMM 9576</strain>
    </source>
</reference>
<sequence>MNIDANDPDLVQVMKRYFAVKAEVAALKMHLEQARKSAGQDIHSFYNPRTNLQRADEILRSHELRSEMIRLIELAEHAVSQSEPIDTTPTTDQADSFEASLAALEEDAADMAAPGHPLQ</sequence>
<name>A0AAE3QFT4_9HYPH</name>
<gene>
    <name evidence="2" type="ORF">MRS75_10765</name>
</gene>
<dbReference type="AlphaFoldDB" id="A0AAE3QFT4"/>
<proteinExistence type="predicted"/>
<protein>
    <submittedName>
        <fullName evidence="2">Uncharacterized protein</fullName>
    </submittedName>
</protein>
<evidence type="ECO:0000313" key="3">
    <source>
        <dbReference type="Proteomes" id="UP001161580"/>
    </source>
</evidence>
<organism evidence="2 3">
    <name type="scientific">Ferirhizobium litorale</name>
    <dbReference type="NCBI Taxonomy" id="2927786"/>
    <lineage>
        <taxon>Bacteria</taxon>
        <taxon>Pseudomonadati</taxon>
        <taxon>Pseudomonadota</taxon>
        <taxon>Alphaproteobacteria</taxon>
        <taxon>Hyphomicrobiales</taxon>
        <taxon>Rhizobiaceae</taxon>
        <taxon>Ferirhizobium</taxon>
    </lineage>
</organism>
<dbReference type="EMBL" id="JALDYZ010000005">
    <property type="protein sequence ID" value="MDI7922566.1"/>
    <property type="molecule type" value="Genomic_DNA"/>
</dbReference>
<evidence type="ECO:0000256" key="1">
    <source>
        <dbReference type="SAM" id="MobiDB-lite"/>
    </source>
</evidence>
<keyword evidence="3" id="KW-1185">Reference proteome</keyword>
<feature type="compositionally biased region" description="Polar residues" evidence="1">
    <location>
        <begin position="80"/>
        <end position="93"/>
    </location>
</feature>
<evidence type="ECO:0000313" key="2">
    <source>
        <dbReference type="EMBL" id="MDI7922566.1"/>
    </source>
</evidence>